<accession>A0A0F9SZJ7</accession>
<gene>
    <name evidence="1" type="ORF">LCGC14_0791200</name>
</gene>
<organism evidence="1">
    <name type="scientific">marine sediment metagenome</name>
    <dbReference type="NCBI Taxonomy" id="412755"/>
    <lineage>
        <taxon>unclassified sequences</taxon>
        <taxon>metagenomes</taxon>
        <taxon>ecological metagenomes</taxon>
    </lineage>
</organism>
<proteinExistence type="predicted"/>
<evidence type="ECO:0000313" key="1">
    <source>
        <dbReference type="EMBL" id="KKN34693.1"/>
    </source>
</evidence>
<dbReference type="AlphaFoldDB" id="A0A0F9SZJ7"/>
<comment type="caution">
    <text evidence="1">The sequence shown here is derived from an EMBL/GenBank/DDBJ whole genome shotgun (WGS) entry which is preliminary data.</text>
</comment>
<reference evidence="1" key="1">
    <citation type="journal article" date="2015" name="Nature">
        <title>Complex archaea that bridge the gap between prokaryotes and eukaryotes.</title>
        <authorList>
            <person name="Spang A."/>
            <person name="Saw J.H."/>
            <person name="Jorgensen S.L."/>
            <person name="Zaremba-Niedzwiedzka K."/>
            <person name="Martijn J."/>
            <person name="Lind A.E."/>
            <person name="van Eijk R."/>
            <person name="Schleper C."/>
            <person name="Guy L."/>
            <person name="Ettema T.J."/>
        </authorList>
    </citation>
    <scope>NUCLEOTIDE SEQUENCE</scope>
</reference>
<sequence>MKIKFWLAVMRFAYRRAVIVTQIPDGVPTIRSMDAPCPGYAPRPRTLRDWPCDSDGHFLCKECAHLSPKICVDCGQAIDQGKDGIHEDEHGPMCYLCAVVLASKQVKGVPL</sequence>
<dbReference type="EMBL" id="LAZR01002090">
    <property type="protein sequence ID" value="KKN34693.1"/>
    <property type="molecule type" value="Genomic_DNA"/>
</dbReference>
<name>A0A0F9SZJ7_9ZZZZ</name>
<protein>
    <submittedName>
        <fullName evidence="1">Uncharacterized protein</fullName>
    </submittedName>
</protein>